<evidence type="ECO:0000313" key="5">
    <source>
        <dbReference type="EMBL" id="BBY50907.1"/>
    </source>
</evidence>
<accession>A0A7I7S226</accession>
<evidence type="ECO:0000256" key="4">
    <source>
        <dbReference type="SAM" id="SignalP"/>
    </source>
</evidence>
<sequence>MHNVIRSVFHQRLRIALVAVLAFVLAACGGGSSSSGPVEIAVWHGYQDTEGDVFKELVARYNQDHPDVKVAELYSSNDLVLQKVLTAVRGGSAPDVAYMFGSWSPNIAQIPQVVDMAEEVSKPEWQWDDFYPAEREAATVGDEVVGVPALVDNLAIVYNKKLFADAGIAPPSPEWTWDDFQAAAAKLTDPAKGQYGWLIPADGSEDTVWHYVPMLWEAGGDILSPDNQRAVFNSEAGVKALTVLQQMAVTDKSLYLDTTNENGPKLMNSGKVGMLVTGPWDLSQLSDIDYGVQVMPTFAGSSGGHQTIAGPDNWVTFDNGDRKKQAAIDFVKWISAPEQVKTFSLGTGDLPIRTSVGQDPSVLASLDQNVPGTGVFVQNLSNVQKVRPTVQQYPDVSEALGQSIVAVLLGKEQPADALNAAAKAADAALAGK</sequence>
<dbReference type="PROSITE" id="PS51257">
    <property type="entry name" value="PROKAR_LIPOPROTEIN"/>
    <property type="match status" value="1"/>
</dbReference>
<dbReference type="EMBL" id="AP022593">
    <property type="protein sequence ID" value="BBY50907.1"/>
    <property type="molecule type" value="Genomic_DNA"/>
</dbReference>
<name>A0A7I7S226_9MYCO</name>
<dbReference type="PANTHER" id="PTHR30061:SF50">
    <property type="entry name" value="MALTOSE_MALTODEXTRIN-BINDING PERIPLASMIC PROTEIN"/>
    <property type="match status" value="1"/>
</dbReference>
<evidence type="ECO:0000256" key="1">
    <source>
        <dbReference type="ARBA" id="ARBA00008520"/>
    </source>
</evidence>
<dbReference type="Proteomes" id="UP000467428">
    <property type="component" value="Chromosome"/>
</dbReference>
<keyword evidence="3 4" id="KW-0732">Signal</keyword>
<dbReference type="GO" id="GO:1901982">
    <property type="term" value="F:maltose binding"/>
    <property type="evidence" value="ECO:0007669"/>
    <property type="project" value="TreeGrafter"/>
</dbReference>
<evidence type="ECO:0000256" key="3">
    <source>
        <dbReference type="ARBA" id="ARBA00022729"/>
    </source>
</evidence>
<geneLocation type="plasmid" evidence="6">
    <name>pjcm18538 dna</name>
</geneLocation>
<dbReference type="Pfam" id="PF01547">
    <property type="entry name" value="SBP_bac_1"/>
    <property type="match status" value="1"/>
</dbReference>
<proteinExistence type="inferred from homology"/>
<evidence type="ECO:0000256" key="2">
    <source>
        <dbReference type="ARBA" id="ARBA00022448"/>
    </source>
</evidence>
<gene>
    <name evidence="5" type="ORF">MARA_43750</name>
</gene>
<reference evidence="5 6" key="1">
    <citation type="journal article" date="2019" name="Emerg. Microbes Infect.">
        <title>Comprehensive subspecies identification of 175 nontuberculous mycobacteria species based on 7547 genomic profiles.</title>
        <authorList>
            <person name="Matsumoto Y."/>
            <person name="Kinjo T."/>
            <person name="Motooka D."/>
            <person name="Nabeya D."/>
            <person name="Jung N."/>
            <person name="Uechi K."/>
            <person name="Horii T."/>
            <person name="Iida T."/>
            <person name="Fujita J."/>
            <person name="Nakamura S."/>
        </authorList>
    </citation>
    <scope>NUCLEOTIDE SEQUENCE [LARGE SCALE GENOMIC DNA]</scope>
    <source>
        <strain evidence="5 6">JCM 18538</strain>
    </source>
</reference>
<keyword evidence="6" id="KW-1185">Reference proteome</keyword>
<dbReference type="CDD" id="cd14748">
    <property type="entry name" value="PBP2_UgpB"/>
    <property type="match status" value="1"/>
</dbReference>
<feature type="signal peptide" evidence="4">
    <location>
        <begin position="1"/>
        <end position="26"/>
    </location>
</feature>
<dbReference type="KEGG" id="marz:MARA_43750"/>
<evidence type="ECO:0000313" key="6">
    <source>
        <dbReference type="Proteomes" id="UP000467428"/>
    </source>
</evidence>
<dbReference type="PANTHER" id="PTHR30061">
    <property type="entry name" value="MALTOSE-BINDING PERIPLASMIC PROTEIN"/>
    <property type="match status" value="1"/>
</dbReference>
<dbReference type="Gene3D" id="3.40.190.10">
    <property type="entry name" value="Periplasmic binding protein-like II"/>
    <property type="match status" value="1"/>
</dbReference>
<dbReference type="GO" id="GO:0055052">
    <property type="term" value="C:ATP-binding cassette (ABC) transporter complex, substrate-binding subunit-containing"/>
    <property type="evidence" value="ECO:0007669"/>
    <property type="project" value="TreeGrafter"/>
</dbReference>
<dbReference type="AlphaFoldDB" id="A0A7I7S226"/>
<dbReference type="SUPFAM" id="SSF53850">
    <property type="entry name" value="Periplasmic binding protein-like II"/>
    <property type="match status" value="1"/>
</dbReference>
<keyword evidence="2" id="KW-0813">Transport</keyword>
<feature type="chain" id="PRO_5039202606" evidence="4">
    <location>
        <begin position="27"/>
        <end position="432"/>
    </location>
</feature>
<protein>
    <submittedName>
        <fullName evidence="5">ABC transporter substrate-binding protein</fullName>
    </submittedName>
</protein>
<dbReference type="GO" id="GO:0042956">
    <property type="term" value="P:maltodextrin transmembrane transport"/>
    <property type="evidence" value="ECO:0007669"/>
    <property type="project" value="TreeGrafter"/>
</dbReference>
<dbReference type="GO" id="GO:0015768">
    <property type="term" value="P:maltose transport"/>
    <property type="evidence" value="ECO:0007669"/>
    <property type="project" value="TreeGrafter"/>
</dbReference>
<dbReference type="InterPro" id="IPR006059">
    <property type="entry name" value="SBP"/>
</dbReference>
<comment type="similarity">
    <text evidence="1">Belongs to the bacterial solute-binding protein 1 family.</text>
</comment>
<organism evidence="5 6">
    <name type="scientific">Mycolicibacterium arabiense</name>
    <dbReference type="NCBI Taxonomy" id="1286181"/>
    <lineage>
        <taxon>Bacteria</taxon>
        <taxon>Bacillati</taxon>
        <taxon>Actinomycetota</taxon>
        <taxon>Actinomycetes</taxon>
        <taxon>Mycobacteriales</taxon>
        <taxon>Mycobacteriaceae</taxon>
        <taxon>Mycolicibacterium</taxon>
    </lineage>
</organism>